<dbReference type="HOGENOM" id="CLU_2501808_0_0_1"/>
<reference evidence="1" key="2">
    <citation type="submission" date="2018-04" db="EMBL/GenBank/DDBJ databases">
        <title>OnivRS2 (Oryza nivara Reference Sequence Version 2).</title>
        <authorList>
            <person name="Zhang J."/>
            <person name="Kudrna D."/>
            <person name="Lee S."/>
            <person name="Talag J."/>
            <person name="Rajasekar S."/>
            <person name="Welchert J."/>
            <person name="Hsing Y.-I."/>
            <person name="Wing R.A."/>
        </authorList>
    </citation>
    <scope>NUCLEOTIDE SEQUENCE [LARGE SCALE GENOMIC DNA]</scope>
    <source>
        <strain evidence="1">SL10</strain>
    </source>
</reference>
<dbReference type="Gramene" id="ONIVA07G05970.1">
    <property type="protein sequence ID" value="ONIVA07G05970.1"/>
    <property type="gene ID" value="ONIVA07G05970"/>
</dbReference>
<dbReference type="AlphaFoldDB" id="A0A0E0HY65"/>
<organism evidence="1">
    <name type="scientific">Oryza nivara</name>
    <name type="common">Indian wild rice</name>
    <name type="synonym">Oryza sativa f. spontanea</name>
    <dbReference type="NCBI Taxonomy" id="4536"/>
    <lineage>
        <taxon>Eukaryota</taxon>
        <taxon>Viridiplantae</taxon>
        <taxon>Streptophyta</taxon>
        <taxon>Embryophyta</taxon>
        <taxon>Tracheophyta</taxon>
        <taxon>Spermatophyta</taxon>
        <taxon>Magnoliopsida</taxon>
        <taxon>Liliopsida</taxon>
        <taxon>Poales</taxon>
        <taxon>Poaceae</taxon>
        <taxon>BOP clade</taxon>
        <taxon>Oryzoideae</taxon>
        <taxon>Oryzeae</taxon>
        <taxon>Oryzinae</taxon>
        <taxon>Oryza</taxon>
    </lineage>
</organism>
<dbReference type="EnsemblPlants" id="ONIVA07G05970.1">
    <property type="protein sequence ID" value="ONIVA07G05970.1"/>
    <property type="gene ID" value="ONIVA07G05970"/>
</dbReference>
<proteinExistence type="predicted"/>
<evidence type="ECO:0000313" key="1">
    <source>
        <dbReference type="EnsemblPlants" id="ONIVA07G05970.1"/>
    </source>
</evidence>
<sequence length="86" mass="9405">MVMFLNLLNQAIPHSPQPQTISLFNMTLLPHLNTSGGQPTIWQAASDGTSAATWDQCSRVVGCSAPGPILPAIITRWEPRGRPHRF</sequence>
<reference evidence="1" key="1">
    <citation type="submission" date="2015-04" db="UniProtKB">
        <authorList>
            <consortium name="EnsemblPlants"/>
        </authorList>
    </citation>
    <scope>IDENTIFICATION</scope>
    <source>
        <strain evidence="1">SL10</strain>
    </source>
</reference>
<protein>
    <submittedName>
        <fullName evidence="1">Uncharacterized protein</fullName>
    </submittedName>
</protein>
<accession>A0A0E0HY65</accession>
<name>A0A0E0HY65_ORYNI</name>
<evidence type="ECO:0000313" key="2">
    <source>
        <dbReference type="Proteomes" id="UP000006591"/>
    </source>
</evidence>
<keyword evidence="2" id="KW-1185">Reference proteome</keyword>
<dbReference type="Proteomes" id="UP000006591">
    <property type="component" value="Chromosome 7"/>
</dbReference>